<dbReference type="RefSeq" id="WP_131272799.1">
    <property type="nucleotide sequence ID" value="NZ_CP157981.1"/>
</dbReference>
<sequence>MKLSQMQWFIVLWLGGFFALALIAGAFRLLVQLAYYL</sequence>
<organism evidence="2">
    <name type="scientific">Acinetobacter sp. A1-4-2</name>
    <dbReference type="NCBI Taxonomy" id="3156489"/>
    <lineage>
        <taxon>Bacteria</taxon>
        <taxon>Pseudomonadati</taxon>
        <taxon>Pseudomonadota</taxon>
        <taxon>Gammaproteobacteria</taxon>
        <taxon>Moraxellales</taxon>
        <taxon>Moraxellaceae</taxon>
        <taxon>Acinetobacter</taxon>
    </lineage>
</organism>
<dbReference type="AlphaFoldDB" id="A0AAU7T1D9"/>
<protein>
    <submittedName>
        <fullName evidence="2">DUF2474 domain-containing protein</fullName>
    </submittedName>
</protein>
<proteinExistence type="predicted"/>
<keyword evidence="1" id="KW-0472">Membrane</keyword>
<gene>
    <name evidence="2" type="ORF">ABJ384_07240</name>
</gene>
<feature type="transmembrane region" description="Helical" evidence="1">
    <location>
        <begin position="6"/>
        <end position="31"/>
    </location>
</feature>
<keyword evidence="1" id="KW-1133">Transmembrane helix</keyword>
<keyword evidence="1" id="KW-0812">Transmembrane</keyword>
<accession>A0AAU7T1D9</accession>
<evidence type="ECO:0000256" key="1">
    <source>
        <dbReference type="SAM" id="Phobius"/>
    </source>
</evidence>
<name>A0AAU7T1D9_9GAMM</name>
<reference evidence="2" key="1">
    <citation type="submission" date="2024-06" db="EMBL/GenBank/DDBJ databases">
        <authorList>
            <person name="Song Z."/>
        </authorList>
    </citation>
    <scope>NUCLEOTIDE SEQUENCE</scope>
    <source>
        <strain evidence="2">A1-4-2</strain>
    </source>
</reference>
<dbReference type="EMBL" id="CP157981">
    <property type="protein sequence ID" value="XBU16942.1"/>
    <property type="molecule type" value="Genomic_DNA"/>
</dbReference>
<evidence type="ECO:0000313" key="2">
    <source>
        <dbReference type="EMBL" id="XBU16942.1"/>
    </source>
</evidence>